<accession>A0A9X2E239</accession>
<evidence type="ECO:0000256" key="1">
    <source>
        <dbReference type="ARBA" id="ARBA00021292"/>
    </source>
</evidence>
<dbReference type="PANTHER" id="PTHR45947">
    <property type="entry name" value="SULFOQUINOVOSYL TRANSFERASE SQD2"/>
    <property type="match status" value="1"/>
</dbReference>
<proteinExistence type="predicted"/>
<dbReference type="EMBL" id="JAMRYM010000110">
    <property type="protein sequence ID" value="MCM6764103.1"/>
    <property type="molecule type" value="Genomic_DNA"/>
</dbReference>
<name>A0A9X2E239_9MICO</name>
<keyword evidence="3" id="KW-1185">Reference proteome</keyword>
<dbReference type="AlphaFoldDB" id="A0A9X2E239"/>
<protein>
    <recommendedName>
        <fullName evidence="1">D-inositol 3-phosphate glycosyltransferase</fullName>
    </recommendedName>
</protein>
<dbReference type="InterPro" id="IPR050194">
    <property type="entry name" value="Glycosyltransferase_grp1"/>
</dbReference>
<gene>
    <name evidence="2" type="ORF">NB037_16945</name>
</gene>
<dbReference type="SUPFAM" id="SSF53756">
    <property type="entry name" value="UDP-Glycosyltransferase/glycogen phosphorylase"/>
    <property type="match status" value="1"/>
</dbReference>
<evidence type="ECO:0000313" key="2">
    <source>
        <dbReference type="EMBL" id="MCM6764103.1"/>
    </source>
</evidence>
<keyword evidence="2" id="KW-0328">Glycosyltransferase</keyword>
<feature type="non-terminal residue" evidence="2">
    <location>
        <position position="1"/>
    </location>
</feature>
<dbReference type="PANTHER" id="PTHR45947:SF3">
    <property type="entry name" value="SULFOQUINOVOSYL TRANSFERASE SQD2"/>
    <property type="match status" value="1"/>
</dbReference>
<comment type="caution">
    <text evidence="2">The sequence shown here is derived from an EMBL/GenBank/DDBJ whole genome shotgun (WGS) entry which is preliminary data.</text>
</comment>
<dbReference type="Pfam" id="PF13692">
    <property type="entry name" value="Glyco_trans_1_4"/>
    <property type="match status" value="1"/>
</dbReference>
<sequence>PRVPERPLLRIVGGPAPGREGYLAAVQSAARTLGVETRVRFDGVAEAAASATPVVARRTTGLVDAVRDGVSGVLVDSADPDVWATAVLDLLRRPRELARLGLGGTAWAAAHSWSAAAERLDDLYRRLLSR</sequence>
<dbReference type="Gene3D" id="3.40.50.2000">
    <property type="entry name" value="Glycogen Phosphorylase B"/>
    <property type="match status" value="2"/>
</dbReference>
<reference evidence="2" key="1">
    <citation type="submission" date="2022-06" db="EMBL/GenBank/DDBJ databases">
        <title>Whole genome shotgun sequencing (WGS) of Rathayibacter sp. ZW T2_19, isolated from stored onions (Allium cepa).</title>
        <authorList>
            <person name="Stoll D.A."/>
            <person name="Huch M."/>
        </authorList>
    </citation>
    <scope>NUCLEOTIDE SEQUENCE</scope>
    <source>
        <strain evidence="2">ZW T2_19</strain>
    </source>
</reference>
<dbReference type="RefSeq" id="WP_251947862.1">
    <property type="nucleotide sequence ID" value="NZ_JAMRYM010000110.1"/>
</dbReference>
<keyword evidence="2" id="KW-0808">Transferase</keyword>
<organism evidence="2 3">
    <name type="scientific">Rathayibacter rubneri</name>
    <dbReference type="NCBI Taxonomy" id="2950106"/>
    <lineage>
        <taxon>Bacteria</taxon>
        <taxon>Bacillati</taxon>
        <taxon>Actinomycetota</taxon>
        <taxon>Actinomycetes</taxon>
        <taxon>Micrococcales</taxon>
        <taxon>Microbacteriaceae</taxon>
        <taxon>Rathayibacter</taxon>
    </lineage>
</organism>
<dbReference type="GO" id="GO:0016757">
    <property type="term" value="F:glycosyltransferase activity"/>
    <property type="evidence" value="ECO:0007669"/>
    <property type="project" value="UniProtKB-KW"/>
</dbReference>
<dbReference type="Proteomes" id="UP001155240">
    <property type="component" value="Unassembled WGS sequence"/>
</dbReference>
<evidence type="ECO:0000313" key="3">
    <source>
        <dbReference type="Proteomes" id="UP001155240"/>
    </source>
</evidence>